<proteinExistence type="predicted"/>
<gene>
    <name evidence="1" type="ordered locus">AM1_F0118</name>
</gene>
<dbReference type="KEGG" id="amr:AM1_F0118"/>
<name>A8ZPR1_ACAM1</name>
<evidence type="ECO:0000313" key="2">
    <source>
        <dbReference type="Proteomes" id="UP000000268"/>
    </source>
</evidence>
<dbReference type="AlphaFoldDB" id="A8ZPR1"/>
<dbReference type="HOGENOM" id="CLU_3323297_0_0_3"/>
<dbReference type="Proteomes" id="UP000000268">
    <property type="component" value="Plasmid pREB6"/>
</dbReference>
<organism evidence="1 2">
    <name type="scientific">Acaryochloris marina (strain MBIC 11017)</name>
    <dbReference type="NCBI Taxonomy" id="329726"/>
    <lineage>
        <taxon>Bacteria</taxon>
        <taxon>Bacillati</taxon>
        <taxon>Cyanobacteriota</taxon>
        <taxon>Cyanophyceae</taxon>
        <taxon>Acaryochloridales</taxon>
        <taxon>Acaryochloridaceae</taxon>
        <taxon>Acaryochloris</taxon>
    </lineage>
</organism>
<geneLocation type="plasmid" evidence="1 2">
    <name>pREB6</name>
</geneLocation>
<sequence length="38" mass="4471">MQGQLRINKVTHRLGNEEYVDQQASLIVDKINRIYDPD</sequence>
<evidence type="ECO:0000313" key="1">
    <source>
        <dbReference type="EMBL" id="ABW33066.1"/>
    </source>
</evidence>
<keyword evidence="1" id="KW-0614">Plasmid</keyword>
<keyword evidence="2" id="KW-1185">Reference proteome</keyword>
<reference evidence="1 2" key="1">
    <citation type="journal article" date="2008" name="Proc. Natl. Acad. Sci. U.S.A.">
        <title>Niche adaptation and genome expansion in the chlorophyll d-producing cyanobacterium Acaryochloris marina.</title>
        <authorList>
            <person name="Swingley W.D."/>
            <person name="Chen M."/>
            <person name="Cheung P.C."/>
            <person name="Conrad A.L."/>
            <person name="Dejesa L.C."/>
            <person name="Hao J."/>
            <person name="Honchak B.M."/>
            <person name="Karbach L.E."/>
            <person name="Kurdoglu A."/>
            <person name="Lahiri S."/>
            <person name="Mastrian S.D."/>
            <person name="Miyashita H."/>
            <person name="Page L."/>
            <person name="Ramakrishna P."/>
            <person name="Satoh S."/>
            <person name="Sattley W.M."/>
            <person name="Shimada Y."/>
            <person name="Taylor H.L."/>
            <person name="Tomo T."/>
            <person name="Tsuchiya T."/>
            <person name="Wang Z.T."/>
            <person name="Raymond J."/>
            <person name="Mimuro M."/>
            <person name="Blankenship R.E."/>
            <person name="Touchman J.W."/>
        </authorList>
    </citation>
    <scope>NUCLEOTIDE SEQUENCE [LARGE SCALE GENOMIC DNA]</scope>
    <source>
        <strain evidence="2">MBIC 11017</strain>
        <plasmid evidence="2">Plasmid pREB6</plasmid>
    </source>
</reference>
<dbReference type="EMBL" id="CP000843">
    <property type="protein sequence ID" value="ABW33066.1"/>
    <property type="molecule type" value="Genomic_DNA"/>
</dbReference>
<protein>
    <submittedName>
        <fullName evidence="1">Uncharacterized protein</fullName>
    </submittedName>
</protein>
<accession>A8ZPR1</accession>